<evidence type="ECO:0000256" key="1">
    <source>
        <dbReference type="ARBA" id="ARBA00010641"/>
    </source>
</evidence>
<dbReference type="Gene3D" id="1.10.1740.10">
    <property type="match status" value="1"/>
</dbReference>
<sequence length="195" mass="22614">MMYDSEKKLLEEFSDGRESAFQHIFHRYYARICYFATHFVSNSQDAEDIAEESFIKLWGGSRSFENLTHLKASLYQIARRVGINHQLAENRRAGRVNRYVAEQDEFQQGQDNTIIYSETMAQLQVALNLLPDKAQQIIRLTYLDGKTNQEVADEMGIALQTVKNQKLRALALLRKHLHKESFLLLLMGAFVLEKI</sequence>
<keyword evidence="2" id="KW-0805">Transcription regulation</keyword>
<keyword evidence="4" id="KW-0804">Transcription</keyword>
<dbReference type="SUPFAM" id="SSF88659">
    <property type="entry name" value="Sigma3 and sigma4 domains of RNA polymerase sigma factors"/>
    <property type="match status" value="1"/>
</dbReference>
<gene>
    <name evidence="7" type="ORF">GCM10017764_29720</name>
</gene>
<evidence type="ECO:0000259" key="6">
    <source>
        <dbReference type="Pfam" id="PF08281"/>
    </source>
</evidence>
<reference evidence="8" key="1">
    <citation type="journal article" date="2019" name="Int. J. Syst. Evol. Microbiol.">
        <title>The Global Catalogue of Microorganisms (GCM) 10K type strain sequencing project: providing services to taxonomists for standard genome sequencing and annotation.</title>
        <authorList>
            <consortium name="The Broad Institute Genomics Platform"/>
            <consortium name="The Broad Institute Genome Sequencing Center for Infectious Disease"/>
            <person name="Wu L."/>
            <person name="Ma J."/>
        </authorList>
    </citation>
    <scope>NUCLEOTIDE SEQUENCE [LARGE SCALE GENOMIC DNA]</scope>
    <source>
        <strain evidence="8">CGMCC 1.12966</strain>
    </source>
</reference>
<dbReference type="PANTHER" id="PTHR43133">
    <property type="entry name" value="RNA POLYMERASE ECF-TYPE SIGMA FACTO"/>
    <property type="match status" value="1"/>
</dbReference>
<feature type="domain" description="RNA polymerase sigma factor 70 region 4 type 2" evidence="6">
    <location>
        <begin position="122"/>
        <end position="173"/>
    </location>
</feature>
<dbReference type="InterPro" id="IPR036388">
    <property type="entry name" value="WH-like_DNA-bd_sf"/>
</dbReference>
<accession>A0ABQ3HXV9</accession>
<dbReference type="Pfam" id="PF08281">
    <property type="entry name" value="Sigma70_r4_2"/>
    <property type="match status" value="1"/>
</dbReference>
<dbReference type="InterPro" id="IPR039425">
    <property type="entry name" value="RNA_pol_sigma-70-like"/>
</dbReference>
<feature type="domain" description="RNA polymerase sigma-70 region 2" evidence="5">
    <location>
        <begin position="25"/>
        <end position="90"/>
    </location>
</feature>
<evidence type="ECO:0000259" key="5">
    <source>
        <dbReference type="Pfam" id="PF04542"/>
    </source>
</evidence>
<dbReference type="EMBL" id="BNAF01000012">
    <property type="protein sequence ID" value="GHE44555.1"/>
    <property type="molecule type" value="Genomic_DNA"/>
</dbReference>
<dbReference type="Proteomes" id="UP000620550">
    <property type="component" value="Unassembled WGS sequence"/>
</dbReference>
<evidence type="ECO:0000256" key="2">
    <source>
        <dbReference type="ARBA" id="ARBA00023015"/>
    </source>
</evidence>
<keyword evidence="3" id="KW-0731">Sigma factor</keyword>
<dbReference type="RefSeq" id="WP_189627493.1">
    <property type="nucleotide sequence ID" value="NZ_BNAF01000012.1"/>
</dbReference>
<organism evidence="7 8">
    <name type="scientific">Sphingobacterium griseoflavum</name>
    <dbReference type="NCBI Taxonomy" id="1474952"/>
    <lineage>
        <taxon>Bacteria</taxon>
        <taxon>Pseudomonadati</taxon>
        <taxon>Bacteroidota</taxon>
        <taxon>Sphingobacteriia</taxon>
        <taxon>Sphingobacteriales</taxon>
        <taxon>Sphingobacteriaceae</taxon>
        <taxon>Sphingobacterium</taxon>
    </lineage>
</organism>
<evidence type="ECO:0000313" key="8">
    <source>
        <dbReference type="Proteomes" id="UP000620550"/>
    </source>
</evidence>
<dbReference type="InterPro" id="IPR007627">
    <property type="entry name" value="RNA_pol_sigma70_r2"/>
</dbReference>
<comment type="caution">
    <text evidence="7">The sequence shown here is derived from an EMBL/GenBank/DDBJ whole genome shotgun (WGS) entry which is preliminary data.</text>
</comment>
<dbReference type="SUPFAM" id="SSF88946">
    <property type="entry name" value="Sigma2 domain of RNA polymerase sigma factors"/>
    <property type="match status" value="1"/>
</dbReference>
<keyword evidence="8" id="KW-1185">Reference proteome</keyword>
<dbReference type="PANTHER" id="PTHR43133:SF46">
    <property type="entry name" value="RNA POLYMERASE SIGMA-70 FACTOR ECF SUBFAMILY"/>
    <property type="match status" value="1"/>
</dbReference>
<dbReference type="Gene3D" id="1.10.10.10">
    <property type="entry name" value="Winged helix-like DNA-binding domain superfamily/Winged helix DNA-binding domain"/>
    <property type="match status" value="1"/>
</dbReference>
<proteinExistence type="inferred from homology"/>
<comment type="similarity">
    <text evidence="1">Belongs to the sigma-70 factor family. ECF subfamily.</text>
</comment>
<dbReference type="CDD" id="cd06171">
    <property type="entry name" value="Sigma70_r4"/>
    <property type="match status" value="1"/>
</dbReference>
<dbReference type="InterPro" id="IPR014284">
    <property type="entry name" value="RNA_pol_sigma-70_dom"/>
</dbReference>
<dbReference type="InterPro" id="IPR013324">
    <property type="entry name" value="RNA_pol_sigma_r3/r4-like"/>
</dbReference>
<evidence type="ECO:0000313" key="7">
    <source>
        <dbReference type="EMBL" id="GHE44555.1"/>
    </source>
</evidence>
<keyword evidence="7" id="KW-0240">DNA-directed RNA polymerase</keyword>
<dbReference type="InterPro" id="IPR013249">
    <property type="entry name" value="RNA_pol_sigma70_r4_t2"/>
</dbReference>
<dbReference type="GO" id="GO:0000428">
    <property type="term" value="C:DNA-directed RNA polymerase complex"/>
    <property type="evidence" value="ECO:0007669"/>
    <property type="project" value="UniProtKB-KW"/>
</dbReference>
<dbReference type="InterPro" id="IPR013325">
    <property type="entry name" value="RNA_pol_sigma_r2"/>
</dbReference>
<evidence type="ECO:0000256" key="4">
    <source>
        <dbReference type="ARBA" id="ARBA00023163"/>
    </source>
</evidence>
<dbReference type="NCBIfam" id="TIGR02937">
    <property type="entry name" value="sigma70-ECF"/>
    <property type="match status" value="1"/>
</dbReference>
<protein>
    <submittedName>
        <fullName evidence="7">DNA-directed RNA polymerase sigma-70 factor</fullName>
    </submittedName>
</protein>
<name>A0ABQ3HXV9_9SPHI</name>
<dbReference type="Pfam" id="PF04542">
    <property type="entry name" value="Sigma70_r2"/>
    <property type="match status" value="1"/>
</dbReference>
<evidence type="ECO:0000256" key="3">
    <source>
        <dbReference type="ARBA" id="ARBA00023082"/>
    </source>
</evidence>